<feature type="domain" description="Acyltransferase 3" evidence="3">
    <location>
        <begin position="27"/>
        <end position="374"/>
    </location>
</feature>
<protein>
    <recommendedName>
        <fullName evidence="3">Acyltransferase 3 domain-containing protein</fullName>
    </recommendedName>
</protein>
<reference evidence="4 5" key="1">
    <citation type="journal article" date="2007" name="Genome Res.">
        <title>Genome characteristics of facultatively symbiotic Frankia sp. strains reflect host range and host plant biogeography.</title>
        <authorList>
            <person name="Normand P."/>
            <person name="Lapierre P."/>
            <person name="Tisa L.S."/>
            <person name="Gogarten J.P."/>
            <person name="Alloisio N."/>
            <person name="Bagnarol E."/>
            <person name="Bassi C.A."/>
            <person name="Berry A.M."/>
            <person name="Bickhart D.M."/>
            <person name="Choisne N."/>
            <person name="Couloux A."/>
            <person name="Cournoyer B."/>
            <person name="Cruveiller S."/>
            <person name="Daubin V."/>
            <person name="Demange N."/>
            <person name="Francino M.P."/>
            <person name="Goltsman E."/>
            <person name="Huang Y."/>
            <person name="Kopp O.R."/>
            <person name="Labarre L."/>
            <person name="Lapidus A."/>
            <person name="Lavire C."/>
            <person name="Marechal J."/>
            <person name="Martinez M."/>
            <person name="Mastronunzio J.E."/>
            <person name="Mullin B.C."/>
            <person name="Niemann J."/>
            <person name="Pujic P."/>
            <person name="Rawnsley T."/>
            <person name="Rouy Z."/>
            <person name="Schenowitz C."/>
            <person name="Sellstedt A."/>
            <person name="Tavares F."/>
            <person name="Tomkins J.P."/>
            <person name="Vallenet D."/>
            <person name="Valverde C."/>
            <person name="Wall L.G."/>
            <person name="Wang Y."/>
            <person name="Medigue C."/>
            <person name="Benson D.R."/>
        </authorList>
    </citation>
    <scope>NUCLEOTIDE SEQUENCE [LARGE SCALE GENOMIC DNA]</scope>
    <source>
        <strain evidence="5">DSM 45818 / CECT 9043 / CcI3</strain>
    </source>
</reference>
<feature type="transmembrane region" description="Helical" evidence="2">
    <location>
        <begin position="126"/>
        <end position="148"/>
    </location>
</feature>
<gene>
    <name evidence="4" type="ordered locus">Francci3_2249</name>
</gene>
<dbReference type="Pfam" id="PF01757">
    <property type="entry name" value="Acyl_transf_3"/>
    <property type="match status" value="1"/>
</dbReference>
<dbReference type="EMBL" id="CP000249">
    <property type="protein sequence ID" value="ABD11617.1"/>
    <property type="molecule type" value="Genomic_DNA"/>
</dbReference>
<evidence type="ECO:0000259" key="3">
    <source>
        <dbReference type="Pfam" id="PF01757"/>
    </source>
</evidence>
<dbReference type="eggNOG" id="COG1835">
    <property type="taxonomic scope" value="Bacteria"/>
</dbReference>
<dbReference type="InterPro" id="IPR002656">
    <property type="entry name" value="Acyl_transf_3_dom"/>
</dbReference>
<feature type="transmembrane region" description="Helical" evidence="2">
    <location>
        <begin position="160"/>
        <end position="180"/>
    </location>
</feature>
<feature type="transmembrane region" description="Helical" evidence="2">
    <location>
        <begin position="245"/>
        <end position="262"/>
    </location>
</feature>
<proteinExistence type="predicted"/>
<feature type="transmembrane region" description="Helical" evidence="2">
    <location>
        <begin position="282"/>
        <end position="305"/>
    </location>
</feature>
<dbReference type="GO" id="GO:0016747">
    <property type="term" value="F:acyltransferase activity, transferring groups other than amino-acyl groups"/>
    <property type="evidence" value="ECO:0007669"/>
    <property type="project" value="InterPro"/>
</dbReference>
<evidence type="ECO:0000256" key="2">
    <source>
        <dbReference type="SAM" id="Phobius"/>
    </source>
</evidence>
<keyword evidence="2" id="KW-0472">Membrane</keyword>
<feature type="transmembrane region" description="Helical" evidence="2">
    <location>
        <begin position="214"/>
        <end position="233"/>
    </location>
</feature>
<evidence type="ECO:0000313" key="5">
    <source>
        <dbReference type="Proteomes" id="UP000001937"/>
    </source>
</evidence>
<evidence type="ECO:0000313" key="4">
    <source>
        <dbReference type="EMBL" id="ABD11617.1"/>
    </source>
</evidence>
<dbReference type="KEGG" id="fra:Francci3_2249"/>
<dbReference type="HOGENOM" id="CLU_039835_2_0_11"/>
<feature type="transmembrane region" description="Helical" evidence="2">
    <location>
        <begin position="363"/>
        <end position="383"/>
    </location>
</feature>
<dbReference type="STRING" id="106370.Francci3_2249"/>
<keyword evidence="2" id="KW-0812">Transmembrane</keyword>
<evidence type="ECO:0000256" key="1">
    <source>
        <dbReference type="SAM" id="MobiDB-lite"/>
    </source>
</evidence>
<keyword evidence="2" id="KW-1133">Transmembrane helix</keyword>
<keyword evidence="5" id="KW-1185">Reference proteome</keyword>
<name>Q2JAS5_FRACC</name>
<dbReference type="Proteomes" id="UP000001937">
    <property type="component" value="Chromosome"/>
</dbReference>
<feature type="transmembrane region" description="Helical" evidence="2">
    <location>
        <begin position="192"/>
        <end position="208"/>
    </location>
</feature>
<feature type="transmembrane region" description="Helical" evidence="2">
    <location>
        <begin position="317"/>
        <end position="343"/>
    </location>
</feature>
<feature type="region of interest" description="Disordered" evidence="1">
    <location>
        <begin position="1"/>
        <end position="21"/>
    </location>
</feature>
<accession>Q2JAS5</accession>
<feature type="transmembrane region" description="Helical" evidence="2">
    <location>
        <begin position="30"/>
        <end position="47"/>
    </location>
</feature>
<organism evidence="4 5">
    <name type="scientific">Frankia casuarinae (strain DSM 45818 / CECT 9043 / HFP020203 / CcI3)</name>
    <dbReference type="NCBI Taxonomy" id="106370"/>
    <lineage>
        <taxon>Bacteria</taxon>
        <taxon>Bacillati</taxon>
        <taxon>Actinomycetota</taxon>
        <taxon>Actinomycetes</taxon>
        <taxon>Frankiales</taxon>
        <taxon>Frankiaceae</taxon>
        <taxon>Frankia</taxon>
    </lineage>
</organism>
<dbReference type="PhylomeDB" id="Q2JAS5"/>
<sequence length="400" mass="43705">MGRSMGRSVERSVGRLVDSTPPSRARDVDFLRLASVCVVVLWHWALSIDHFRGGVLVMPNPIARIPFAWLATWLLQVMPVFFVIGGFAHLAAWDAAGRATGSPRDDPARPWGPRARRFLRGRLRRLLPPMAVFAVVWAAVDAVLLLAVPDYPGLLRYGRAVLVPLWFLAAYLGVILVVPVTAAVHRRFGRRFILLLGAVVALVDLARFGTGSTVFGYVNTGLVWVFAHQLGYFWRDGVLRGPRRALLTALCGLAGLALVTTLDEYPRSMVATEGARRGNMFPTTAAIAVLAVFQLGLILLAAPALNRMLARRRPWTAVVTGNAVIMTVFLWHMTALLLAMVTMRAVGLPMPDEPTATWWAGRPLWVILPALFLAPLIVLFAPVERGAAAPRGPARTGPDD</sequence>
<feature type="transmembrane region" description="Helical" evidence="2">
    <location>
        <begin position="67"/>
        <end position="88"/>
    </location>
</feature>
<dbReference type="AlphaFoldDB" id="Q2JAS5"/>